<dbReference type="GO" id="GO:0015979">
    <property type="term" value="P:photosynthesis"/>
    <property type="evidence" value="ECO:0007669"/>
    <property type="project" value="InterPro"/>
</dbReference>
<evidence type="ECO:0000256" key="1">
    <source>
        <dbReference type="SAM" id="Phobius"/>
    </source>
</evidence>
<reference evidence="3 4" key="1">
    <citation type="submission" date="2017-05" db="EMBL/GenBank/DDBJ databases">
        <title>Host range expansion of the Methanosphaera genus to humans and monogastric animals involves recent and extensive reduction in genome content.</title>
        <authorList>
            <person name="Hoedt E.C."/>
            <person name="Volmer J.G."/>
            <person name="Parks D.H."/>
            <person name="Rosewarne C.P."/>
            <person name="Denman S.E."/>
            <person name="Mcsweeney C.S."/>
            <person name="O Cuiv P."/>
            <person name="Hugenholtz P."/>
            <person name="Tyson G.W."/>
            <person name="Morrison M."/>
        </authorList>
    </citation>
    <scope>NUCLEOTIDE SEQUENCE [LARGE SCALE GENOMIC DNA]</scope>
    <source>
        <strain evidence="3 4">PA5</strain>
    </source>
</reference>
<evidence type="ECO:0000313" key="4">
    <source>
        <dbReference type="Proteomes" id="UP000248557"/>
    </source>
</evidence>
<dbReference type="Gene3D" id="3.40.1000.10">
    <property type="entry name" value="Mog1/PsbP, alpha/beta/alpha sandwich"/>
    <property type="match status" value="1"/>
</dbReference>
<dbReference type="GO" id="GO:0019898">
    <property type="term" value="C:extrinsic component of membrane"/>
    <property type="evidence" value="ECO:0007669"/>
    <property type="project" value="InterPro"/>
</dbReference>
<gene>
    <name evidence="3" type="ORF">CA615_07070</name>
</gene>
<dbReference type="Pfam" id="PF01789">
    <property type="entry name" value="PsbP"/>
    <property type="match status" value="1"/>
</dbReference>
<comment type="caution">
    <text evidence="3">The sequence shown here is derived from an EMBL/GenBank/DDBJ whole genome shotgun (WGS) entry which is preliminary data.</text>
</comment>
<dbReference type="SUPFAM" id="SSF55724">
    <property type="entry name" value="Mog1p/PsbP-like"/>
    <property type="match status" value="1"/>
</dbReference>
<protein>
    <recommendedName>
        <fullName evidence="2">PsbP C-terminal domain-containing protein</fullName>
    </recommendedName>
</protein>
<feature type="transmembrane region" description="Helical" evidence="1">
    <location>
        <begin position="7"/>
        <end position="30"/>
    </location>
</feature>
<feature type="domain" description="PsbP C-terminal" evidence="2">
    <location>
        <begin position="36"/>
        <end position="174"/>
    </location>
</feature>
<dbReference type="InterPro" id="IPR002683">
    <property type="entry name" value="PsbP_C"/>
</dbReference>
<dbReference type="InterPro" id="IPR016123">
    <property type="entry name" value="Mog1/PsbP_a/b/a-sand"/>
</dbReference>
<dbReference type="AlphaFoldDB" id="A0A328Q0K0"/>
<dbReference type="EMBL" id="NGJK01000088">
    <property type="protein sequence ID" value="RAP02494.1"/>
    <property type="molecule type" value="Genomic_DNA"/>
</dbReference>
<dbReference type="RefSeq" id="WP_112149742.1">
    <property type="nucleotide sequence ID" value="NZ_CATZXA010000201.1"/>
</dbReference>
<name>A0A328Q0K0_9EURY</name>
<dbReference type="GO" id="GO:0005509">
    <property type="term" value="F:calcium ion binding"/>
    <property type="evidence" value="ECO:0007669"/>
    <property type="project" value="InterPro"/>
</dbReference>
<accession>A0A328Q0K0</accession>
<keyword evidence="1" id="KW-0472">Membrane</keyword>
<proteinExistence type="predicted"/>
<keyword evidence="1" id="KW-1133">Transmembrane helix</keyword>
<keyword evidence="1" id="KW-0812">Transmembrane</keyword>
<sequence length="189" mass="21147">MKWVKTIITIILLVLVCVAIYYGGLLGPIMTSGETYEKNGVTFIYPEGWSEANSVSEGSIVAVANPKDANTSVVIQQVPSELGNDLQQAYNTNNQGLTQYGNYIRIQEASSTLNNRSVLIHRYIINEPDGTQKEHVATWMKMSDGKLYVVLFSTPVESYESQRSNYDKIVHSFKLIKDNENKNGFSLNL</sequence>
<evidence type="ECO:0000259" key="2">
    <source>
        <dbReference type="Pfam" id="PF01789"/>
    </source>
</evidence>
<dbReference type="Proteomes" id="UP000248557">
    <property type="component" value="Unassembled WGS sequence"/>
</dbReference>
<evidence type="ECO:0000313" key="3">
    <source>
        <dbReference type="EMBL" id="RAP02494.1"/>
    </source>
</evidence>
<organism evidence="3 4">
    <name type="scientific">Methanosphaera stadtmanae</name>
    <dbReference type="NCBI Taxonomy" id="2317"/>
    <lineage>
        <taxon>Archaea</taxon>
        <taxon>Methanobacteriati</taxon>
        <taxon>Methanobacteriota</taxon>
        <taxon>Methanomada group</taxon>
        <taxon>Methanobacteria</taxon>
        <taxon>Methanobacteriales</taxon>
        <taxon>Methanobacteriaceae</taxon>
        <taxon>Methanosphaera</taxon>
    </lineage>
</organism>
<dbReference type="GO" id="GO:0009523">
    <property type="term" value="C:photosystem II"/>
    <property type="evidence" value="ECO:0007669"/>
    <property type="project" value="InterPro"/>
</dbReference>